<reference evidence="5" key="2">
    <citation type="journal article" date="2018" name="Nat. Microbiol.">
        <title>Leveraging single-cell genomics to expand the fungal tree of life.</title>
        <authorList>
            <person name="Ahrendt S.R."/>
            <person name="Quandt C.A."/>
            <person name="Ciobanu D."/>
            <person name="Clum A."/>
            <person name="Salamov A."/>
            <person name="Andreopoulos B."/>
            <person name="Cheng J.F."/>
            <person name="Woyke T."/>
            <person name="Pelin A."/>
            <person name="Henrissat B."/>
            <person name="Reynolds N.K."/>
            <person name="Benny G.L."/>
            <person name="Smith M.E."/>
            <person name="James T.Y."/>
            <person name="Grigoriev I.V."/>
        </authorList>
    </citation>
    <scope>NUCLEOTIDE SEQUENCE [LARGE SCALE GENOMIC DNA]</scope>
    <source>
        <strain evidence="5">CSF55</strain>
    </source>
</reference>
<gene>
    <name evidence="2" type="ORF">O9G_004285</name>
    <name evidence="3" type="ORF">ROZALSC1DRAFT_12958</name>
</gene>
<proteinExistence type="inferred from homology"/>
<dbReference type="AlphaFoldDB" id="A0A075ATH0"/>
<accession>A0A075ATH0</accession>
<dbReference type="Proteomes" id="UP000030755">
    <property type="component" value="Unassembled WGS sequence"/>
</dbReference>
<dbReference type="HOGENOM" id="CLU_035755_0_0_1"/>
<dbReference type="OMA" id="AYDHKES"/>
<dbReference type="InterPro" id="IPR011989">
    <property type="entry name" value="ARM-like"/>
</dbReference>
<organism evidence="2 4">
    <name type="scientific">Rozella allomycis (strain CSF55)</name>
    <dbReference type="NCBI Taxonomy" id="988480"/>
    <lineage>
        <taxon>Eukaryota</taxon>
        <taxon>Fungi</taxon>
        <taxon>Fungi incertae sedis</taxon>
        <taxon>Cryptomycota</taxon>
        <taxon>Cryptomycota incertae sedis</taxon>
        <taxon>Rozella</taxon>
    </lineage>
</organism>
<dbReference type="InterPro" id="IPR013878">
    <property type="entry name" value="Mo25"/>
</dbReference>
<evidence type="ECO:0000313" key="2">
    <source>
        <dbReference type="EMBL" id="EPZ32020.1"/>
    </source>
</evidence>
<reference evidence="3" key="3">
    <citation type="submission" date="2018-08" db="EMBL/GenBank/DDBJ databases">
        <title>Leveraging single-cell genomics to expand the Fungal Tree of Life.</title>
        <authorList>
            <consortium name="DOE Joint Genome Institute"/>
            <person name="Ahrendt S.R."/>
            <person name="Quandt C.A."/>
            <person name="Ciobanu D."/>
            <person name="Clum A."/>
            <person name="Salamov A."/>
            <person name="Andreopoulos B."/>
            <person name="Cheng J.-F."/>
            <person name="Woyke T."/>
            <person name="Pelin A."/>
            <person name="Henrissat B."/>
            <person name="Reynolds N."/>
            <person name="Benny G.L."/>
            <person name="Smith M.E."/>
            <person name="James T.Y."/>
            <person name="Grigoriev I.V."/>
        </authorList>
    </citation>
    <scope>NUCLEOTIDE SEQUENCE</scope>
    <source>
        <strain evidence="3">CSF55</strain>
    </source>
</reference>
<dbReference type="EMBL" id="ML005094">
    <property type="protein sequence ID" value="RKP20230.1"/>
    <property type="molecule type" value="Genomic_DNA"/>
</dbReference>
<dbReference type="GO" id="GO:0043539">
    <property type="term" value="F:protein serine/threonine kinase activator activity"/>
    <property type="evidence" value="ECO:0007669"/>
    <property type="project" value="TreeGrafter"/>
</dbReference>
<dbReference type="EMBL" id="KE561194">
    <property type="protein sequence ID" value="EPZ32020.1"/>
    <property type="molecule type" value="Genomic_DNA"/>
</dbReference>
<dbReference type="PANTHER" id="PTHR10182:SF3">
    <property type="entry name" value="PROTEIN MO25"/>
    <property type="match status" value="1"/>
</dbReference>
<dbReference type="STRING" id="988480.A0A075ATH0"/>
<evidence type="ECO:0000313" key="5">
    <source>
        <dbReference type="Proteomes" id="UP000281549"/>
    </source>
</evidence>
<dbReference type="GO" id="GO:0035556">
    <property type="term" value="P:intracellular signal transduction"/>
    <property type="evidence" value="ECO:0007669"/>
    <property type="project" value="TreeGrafter"/>
</dbReference>
<protein>
    <submittedName>
        <fullName evidence="2">Calcium-binding protein 39</fullName>
    </submittedName>
    <submittedName>
        <fullName evidence="3">Mo25-like protein</fullName>
    </submittedName>
</protein>
<reference evidence="2 4" key="1">
    <citation type="journal article" date="2013" name="Curr. Biol.">
        <title>Shared signatures of parasitism and phylogenomics unite Cryptomycota and microsporidia.</title>
        <authorList>
            <person name="James T.Y."/>
            <person name="Pelin A."/>
            <person name="Bonen L."/>
            <person name="Ahrendt S."/>
            <person name="Sain D."/>
            <person name="Corradi N."/>
            <person name="Stajich J.E."/>
        </authorList>
    </citation>
    <scope>NUCLEOTIDE SEQUENCE [LARGE SCALE GENOMIC DNA]</scope>
    <source>
        <strain evidence="2 4">CSF55</strain>
        <strain evidence="2 4">CSF55</strain>
    </source>
</reference>
<dbReference type="Gene3D" id="1.25.10.10">
    <property type="entry name" value="Leucine-rich Repeat Variant"/>
    <property type="match status" value="1"/>
</dbReference>
<dbReference type="Proteomes" id="UP000281549">
    <property type="component" value="Unassembled WGS sequence"/>
</dbReference>
<dbReference type="FunFam" id="1.25.10.10:FF:000257">
    <property type="entry name" value="Conidiophore development protein hymA"/>
    <property type="match status" value="1"/>
</dbReference>
<dbReference type="GO" id="GO:0005737">
    <property type="term" value="C:cytoplasm"/>
    <property type="evidence" value="ECO:0007669"/>
    <property type="project" value="UniProtKB-ARBA"/>
</dbReference>
<keyword evidence="4" id="KW-1185">Reference proteome</keyword>
<dbReference type="InterPro" id="IPR016024">
    <property type="entry name" value="ARM-type_fold"/>
</dbReference>
<dbReference type="SUPFAM" id="SSF48371">
    <property type="entry name" value="ARM repeat"/>
    <property type="match status" value="1"/>
</dbReference>
<dbReference type="OrthoDB" id="609103at2759"/>
<dbReference type="PANTHER" id="PTHR10182">
    <property type="entry name" value="CALCIUM-BINDING PROTEIN 39-RELATED"/>
    <property type="match status" value="1"/>
</dbReference>
<sequence length="332" mass="38439">MSFLFKPKLKSPQDLVKSTREAIIKLEQKSSEKATEEISKNLFSMKSIFYGEPDSEPSPENMANLAGELLSSDLLDLLVQNIAKLEFEARKDTAQIYTALLRRQVGVRSPTVEYILAHENILFSLLKGYENQEIALNCGLILRECIRHESLAKLMLLSPSFNQFYEYVELTTFDIASDAFATFKDLLTKHKSLVADYLQNNYDLFFEKYTTLLNSNNYVTKRQSLKLLGELLLDRSNFDIMTKYISSVENLKLMMNLLRDKSKNIQFEAFHVFKVFVANPNKTKPVLDVLFKNQEKLITFLSNFHNERSDDEQFNDEKAYLIKQIQQLEISS</sequence>
<evidence type="ECO:0000313" key="3">
    <source>
        <dbReference type="EMBL" id="RKP20230.1"/>
    </source>
</evidence>
<dbReference type="Pfam" id="PF08569">
    <property type="entry name" value="Mo25"/>
    <property type="match status" value="1"/>
</dbReference>
<comment type="similarity">
    <text evidence="1">Belongs to the Mo25 family.</text>
</comment>
<evidence type="ECO:0000313" key="4">
    <source>
        <dbReference type="Proteomes" id="UP000030755"/>
    </source>
</evidence>
<name>A0A075ATH0_ROZAC</name>
<evidence type="ECO:0000256" key="1">
    <source>
        <dbReference type="ARBA" id="ARBA00011012"/>
    </source>
</evidence>